<evidence type="ECO:0000313" key="3">
    <source>
        <dbReference type="EMBL" id="HAR50433.1"/>
    </source>
</evidence>
<dbReference type="InterPro" id="IPR029058">
    <property type="entry name" value="AB_hydrolase_fold"/>
</dbReference>
<comment type="caution">
    <text evidence="3">The sequence shown here is derived from an EMBL/GenBank/DDBJ whole genome shotgun (WGS) entry which is preliminary data.</text>
</comment>
<organism evidence="3 4">
    <name type="scientific">Roseovarius nubinhibens</name>
    <dbReference type="NCBI Taxonomy" id="314263"/>
    <lineage>
        <taxon>Bacteria</taxon>
        <taxon>Pseudomonadati</taxon>
        <taxon>Pseudomonadota</taxon>
        <taxon>Alphaproteobacteria</taxon>
        <taxon>Rhodobacterales</taxon>
        <taxon>Roseobacteraceae</taxon>
        <taxon>Roseovarius</taxon>
    </lineage>
</organism>
<dbReference type="GO" id="GO:0016787">
    <property type="term" value="F:hydrolase activity"/>
    <property type="evidence" value="ECO:0007669"/>
    <property type="project" value="UniProtKB-KW"/>
</dbReference>
<gene>
    <name evidence="3" type="ORF">DCS45_00975</name>
</gene>
<dbReference type="RefSeq" id="WP_339854811.1">
    <property type="nucleotide sequence ID" value="NZ_CAXAXR010000013.1"/>
</dbReference>
<dbReference type="Proteomes" id="UP000264719">
    <property type="component" value="Unassembled WGS sequence"/>
</dbReference>
<dbReference type="Gene3D" id="3.40.50.1820">
    <property type="entry name" value="alpha/beta hydrolase"/>
    <property type="match status" value="1"/>
</dbReference>
<accession>A0A348W7C1</accession>
<evidence type="ECO:0000313" key="4">
    <source>
        <dbReference type="Proteomes" id="UP000264719"/>
    </source>
</evidence>
<protein>
    <submittedName>
        <fullName evidence="3">Alpha/beta hydrolase</fullName>
    </submittedName>
</protein>
<feature type="domain" description="AB hydrolase-1" evidence="2">
    <location>
        <begin position="16"/>
        <end position="245"/>
    </location>
</feature>
<dbReference type="PANTHER" id="PTHR46118:SF4">
    <property type="entry name" value="PROTEIN ABHD11"/>
    <property type="match status" value="1"/>
</dbReference>
<dbReference type="PRINTS" id="PR00111">
    <property type="entry name" value="ABHYDROLASE"/>
</dbReference>
<reference evidence="3 4" key="1">
    <citation type="journal article" date="2018" name="Nat. Biotechnol.">
        <title>A standardized bacterial taxonomy based on genome phylogeny substantially revises the tree of life.</title>
        <authorList>
            <person name="Parks D.H."/>
            <person name="Chuvochina M."/>
            <person name="Waite D.W."/>
            <person name="Rinke C."/>
            <person name="Skarshewski A."/>
            <person name="Chaumeil P.A."/>
            <person name="Hugenholtz P."/>
        </authorList>
    </citation>
    <scope>NUCLEOTIDE SEQUENCE [LARGE SCALE GENOMIC DNA]</scope>
    <source>
        <strain evidence="3">UBA9169</strain>
    </source>
</reference>
<keyword evidence="1 3" id="KW-0378">Hydrolase</keyword>
<name>A0A348W7C1_9RHOB</name>
<dbReference type="EMBL" id="DMVW01000013">
    <property type="protein sequence ID" value="HAR50433.1"/>
    <property type="molecule type" value="Genomic_DNA"/>
</dbReference>
<evidence type="ECO:0000259" key="2">
    <source>
        <dbReference type="Pfam" id="PF12697"/>
    </source>
</evidence>
<dbReference type="PANTHER" id="PTHR46118">
    <property type="entry name" value="PROTEIN ABHD11"/>
    <property type="match status" value="1"/>
</dbReference>
<dbReference type="AlphaFoldDB" id="A0A348W7C1"/>
<dbReference type="InterPro" id="IPR000073">
    <property type="entry name" value="AB_hydrolase_1"/>
</dbReference>
<dbReference type="Pfam" id="PF12697">
    <property type="entry name" value="Abhydrolase_6"/>
    <property type="match status" value="1"/>
</dbReference>
<proteinExistence type="predicted"/>
<evidence type="ECO:0000256" key="1">
    <source>
        <dbReference type="ARBA" id="ARBA00022801"/>
    </source>
</evidence>
<dbReference type="SUPFAM" id="SSF53474">
    <property type="entry name" value="alpha/beta-Hydrolases"/>
    <property type="match status" value="1"/>
</dbReference>
<sequence length="257" mass="28082">MLNQITHGAPTAARPLLIVHGLYGSARNWGVIAKRLSDARQVVAVDQRNHGASPRTESHSYPDMAADLAEVIEAHGAPMHVMGHSMGGKAAMVLALTRPELIASLTVADIAPVAYGHSQLKYAEAMRGIDLSGIERRSDAQALLEPVIDDPALVPFFLQSVDVKSKSWVLNLDTLAREMPKIMEFPEMSGSFAGPTLFLTGAASDYVSREDRPRITALFPQARFVKIPEAGHWLHADKPREFEAAMRAWLDRQDNAS</sequence>